<name>A0A8T1WXF4_9STRA</name>
<gene>
    <name evidence="6" type="ORF">PHYBOEH_002558</name>
</gene>
<dbReference type="OrthoDB" id="129003at2759"/>
<reference evidence="6" key="1">
    <citation type="submission" date="2021-02" db="EMBL/GenBank/DDBJ databases">
        <authorList>
            <person name="Palmer J.M."/>
        </authorList>
    </citation>
    <scope>NUCLEOTIDE SEQUENCE</scope>
    <source>
        <strain evidence="6">SCRP23</strain>
    </source>
</reference>
<evidence type="ECO:0000256" key="2">
    <source>
        <dbReference type="ARBA" id="ARBA00010400"/>
    </source>
</evidence>
<evidence type="ECO:0000313" key="7">
    <source>
        <dbReference type="Proteomes" id="UP000693981"/>
    </source>
</evidence>
<feature type="signal peptide" evidence="5">
    <location>
        <begin position="1"/>
        <end position="22"/>
    </location>
</feature>
<comment type="subcellular location">
    <subcellularLocation>
        <location evidence="1 5">Secreted</location>
    </subcellularLocation>
</comment>
<comment type="domain">
    <text evidence="5">The RxLR-dEER motif acts to carry the protein into the host cell cytoplasm through binding to cell surface phosphatidylinositol-3-phosphate.</text>
</comment>
<comment type="function">
    <text evidence="5">Effector that suppresses plant defense responses during pathogen infection.</text>
</comment>
<dbReference type="Pfam" id="PF16810">
    <property type="entry name" value="RXLR"/>
    <property type="match status" value="1"/>
</dbReference>
<keyword evidence="3 5" id="KW-0964">Secreted</keyword>
<evidence type="ECO:0000256" key="1">
    <source>
        <dbReference type="ARBA" id="ARBA00004613"/>
    </source>
</evidence>
<dbReference type="InterPro" id="IPR031825">
    <property type="entry name" value="RXLR"/>
</dbReference>
<evidence type="ECO:0000256" key="3">
    <source>
        <dbReference type="ARBA" id="ARBA00022525"/>
    </source>
</evidence>
<dbReference type="EMBL" id="JAGDFL010000166">
    <property type="protein sequence ID" value="KAG7396240.1"/>
    <property type="molecule type" value="Genomic_DNA"/>
</dbReference>
<evidence type="ECO:0000313" key="6">
    <source>
        <dbReference type="EMBL" id="KAG7396240.1"/>
    </source>
</evidence>
<keyword evidence="4 5" id="KW-0732">Signal</keyword>
<proteinExistence type="inferred from homology"/>
<dbReference type="AlphaFoldDB" id="A0A8T1WXF4"/>
<comment type="similarity">
    <text evidence="2 5">Belongs to the RxLR effector family.</text>
</comment>
<dbReference type="Proteomes" id="UP000693981">
    <property type="component" value="Unassembled WGS sequence"/>
</dbReference>
<comment type="caution">
    <text evidence="6">The sequence shown here is derived from an EMBL/GenBank/DDBJ whole genome shotgun (WGS) entry which is preliminary data.</text>
</comment>
<sequence>MRVSCFLLFATGALFLSGDVASATSSEQTRLMKPPPSDDVLPTRSLFSGEANKRALRIRNVAGGYDTAPEAEEERGFFSLSKFPSVKKIMKKMDLEEDDAIVVHSIAKGDSPQTTLTKMGVNPSFVTADGQVVYSKHDPVYQKYRRWAAWLQENYNL</sequence>
<protein>
    <recommendedName>
        <fullName evidence="5">RxLR effector protein</fullName>
    </recommendedName>
</protein>
<accession>A0A8T1WXF4</accession>
<evidence type="ECO:0000256" key="5">
    <source>
        <dbReference type="RuleBase" id="RU367124"/>
    </source>
</evidence>
<organism evidence="6 7">
    <name type="scientific">Phytophthora boehmeriae</name>
    <dbReference type="NCBI Taxonomy" id="109152"/>
    <lineage>
        <taxon>Eukaryota</taxon>
        <taxon>Sar</taxon>
        <taxon>Stramenopiles</taxon>
        <taxon>Oomycota</taxon>
        <taxon>Peronosporomycetes</taxon>
        <taxon>Peronosporales</taxon>
        <taxon>Peronosporaceae</taxon>
        <taxon>Phytophthora</taxon>
    </lineage>
</organism>
<evidence type="ECO:0000256" key="4">
    <source>
        <dbReference type="ARBA" id="ARBA00022729"/>
    </source>
</evidence>
<keyword evidence="7" id="KW-1185">Reference proteome</keyword>
<feature type="chain" id="PRO_5044982417" description="RxLR effector protein" evidence="5">
    <location>
        <begin position="23"/>
        <end position="157"/>
    </location>
</feature>